<gene>
    <name evidence="1" type="ORF">Pla110_08900</name>
</gene>
<proteinExistence type="predicted"/>
<protein>
    <submittedName>
        <fullName evidence="1">Uncharacterized protein</fullName>
    </submittedName>
</protein>
<evidence type="ECO:0000313" key="1">
    <source>
        <dbReference type="EMBL" id="QDU79185.1"/>
    </source>
</evidence>
<dbReference type="Proteomes" id="UP000317178">
    <property type="component" value="Chromosome"/>
</dbReference>
<name>A0A518CIY1_9PLAN</name>
<keyword evidence="2" id="KW-1185">Reference proteome</keyword>
<dbReference type="EMBL" id="CP036281">
    <property type="protein sequence ID" value="QDU79185.1"/>
    <property type="molecule type" value="Genomic_DNA"/>
</dbReference>
<sequence>MMKYHPQLNSESTFQNHSAELLNERLQLDMIVEGFR</sequence>
<organism evidence="1 2">
    <name type="scientific">Polystyrenella longa</name>
    <dbReference type="NCBI Taxonomy" id="2528007"/>
    <lineage>
        <taxon>Bacteria</taxon>
        <taxon>Pseudomonadati</taxon>
        <taxon>Planctomycetota</taxon>
        <taxon>Planctomycetia</taxon>
        <taxon>Planctomycetales</taxon>
        <taxon>Planctomycetaceae</taxon>
        <taxon>Polystyrenella</taxon>
    </lineage>
</organism>
<accession>A0A518CIY1</accession>
<dbReference type="AlphaFoldDB" id="A0A518CIY1"/>
<evidence type="ECO:0000313" key="2">
    <source>
        <dbReference type="Proteomes" id="UP000317178"/>
    </source>
</evidence>
<reference evidence="1 2" key="1">
    <citation type="submission" date="2019-02" db="EMBL/GenBank/DDBJ databases">
        <title>Deep-cultivation of Planctomycetes and their phenomic and genomic characterization uncovers novel biology.</title>
        <authorList>
            <person name="Wiegand S."/>
            <person name="Jogler M."/>
            <person name="Boedeker C."/>
            <person name="Pinto D."/>
            <person name="Vollmers J."/>
            <person name="Rivas-Marin E."/>
            <person name="Kohn T."/>
            <person name="Peeters S.H."/>
            <person name="Heuer A."/>
            <person name="Rast P."/>
            <person name="Oberbeckmann S."/>
            <person name="Bunk B."/>
            <person name="Jeske O."/>
            <person name="Meyerdierks A."/>
            <person name="Storesund J.E."/>
            <person name="Kallscheuer N."/>
            <person name="Luecker S."/>
            <person name="Lage O.M."/>
            <person name="Pohl T."/>
            <person name="Merkel B.J."/>
            <person name="Hornburger P."/>
            <person name="Mueller R.-W."/>
            <person name="Bruemmer F."/>
            <person name="Labrenz M."/>
            <person name="Spormann A.M."/>
            <person name="Op den Camp H."/>
            <person name="Overmann J."/>
            <person name="Amann R."/>
            <person name="Jetten M.S.M."/>
            <person name="Mascher T."/>
            <person name="Medema M.H."/>
            <person name="Devos D.P."/>
            <person name="Kaster A.-K."/>
            <person name="Ovreas L."/>
            <person name="Rohde M."/>
            <person name="Galperin M.Y."/>
            <person name="Jogler C."/>
        </authorList>
    </citation>
    <scope>NUCLEOTIDE SEQUENCE [LARGE SCALE GENOMIC DNA]</scope>
    <source>
        <strain evidence="1 2">Pla110</strain>
    </source>
</reference>
<dbReference type="KEGG" id="plon:Pla110_08900"/>